<accession>A0A645JEZ5</accession>
<proteinExistence type="predicted"/>
<name>A0A645JEZ5_9ZZZZ</name>
<dbReference type="AlphaFoldDB" id="A0A645JEZ5"/>
<comment type="caution">
    <text evidence="1">The sequence shown here is derived from an EMBL/GenBank/DDBJ whole genome shotgun (WGS) entry which is preliminary data.</text>
</comment>
<organism evidence="1">
    <name type="scientific">bioreactor metagenome</name>
    <dbReference type="NCBI Taxonomy" id="1076179"/>
    <lineage>
        <taxon>unclassified sequences</taxon>
        <taxon>metagenomes</taxon>
        <taxon>ecological metagenomes</taxon>
    </lineage>
</organism>
<sequence length="85" mass="9409">MFSEEDLANARKALPLIIEATTKAVALDAGMAELYYLRGKAYAYTYYDAKDAAMQEKGLADLQTAMDMGLSEDMVKPEYDQLASK</sequence>
<evidence type="ECO:0000313" key="1">
    <source>
        <dbReference type="EMBL" id="MPN62181.1"/>
    </source>
</evidence>
<gene>
    <name evidence="1" type="ORF">SDC9_209928</name>
</gene>
<reference evidence="1" key="1">
    <citation type="submission" date="2019-08" db="EMBL/GenBank/DDBJ databases">
        <authorList>
            <person name="Kucharzyk K."/>
            <person name="Murdoch R.W."/>
            <person name="Higgins S."/>
            <person name="Loffler F."/>
        </authorList>
    </citation>
    <scope>NUCLEOTIDE SEQUENCE</scope>
</reference>
<protein>
    <submittedName>
        <fullName evidence="1">Uncharacterized protein</fullName>
    </submittedName>
</protein>
<dbReference type="EMBL" id="VSSQ01139823">
    <property type="protein sequence ID" value="MPN62181.1"/>
    <property type="molecule type" value="Genomic_DNA"/>
</dbReference>